<evidence type="ECO:0000259" key="2">
    <source>
        <dbReference type="Pfam" id="PF05239"/>
    </source>
</evidence>
<proteinExistence type="predicted"/>
<dbReference type="InterPro" id="IPR011033">
    <property type="entry name" value="PRC_barrel-like_sf"/>
</dbReference>
<dbReference type="Pfam" id="PF05239">
    <property type="entry name" value="PRC"/>
    <property type="match status" value="1"/>
</dbReference>
<dbReference type="InterPro" id="IPR027275">
    <property type="entry name" value="PRC-brl_dom"/>
</dbReference>
<evidence type="ECO:0000256" key="1">
    <source>
        <dbReference type="SAM" id="SignalP"/>
    </source>
</evidence>
<dbReference type="RefSeq" id="WP_029558836.1">
    <property type="nucleotide sequence ID" value="NZ_JBAFUR010000002.1"/>
</dbReference>
<keyword evidence="1" id="KW-0732">Signal</keyword>
<accession>A0ABW6ZEQ5</accession>
<evidence type="ECO:0000313" key="3">
    <source>
        <dbReference type="EMBL" id="MFG1252094.1"/>
    </source>
</evidence>
<dbReference type="Proteomes" id="UP001604043">
    <property type="component" value="Unassembled WGS sequence"/>
</dbReference>
<sequence length="156" mass="16369">MNPIRPVLALALVLGATGIGAPAFAGGPPHANTQTAPGDDDLTPAERMAERFPQKVRVGDLVGLPLLDFDDRTLGFVTEVARTPEGGIVLVVPVGGWFGHGGRPVPVPLETVAILGRQIALLDIPRDDLPKLASWTPAAGQSVPPDDIIRIAITRR</sequence>
<comment type="caution">
    <text evidence="3">The sequence shown here is derived from an EMBL/GenBank/DDBJ whole genome shotgun (WGS) entry which is preliminary data.</text>
</comment>
<feature type="signal peptide" evidence="1">
    <location>
        <begin position="1"/>
        <end position="25"/>
    </location>
</feature>
<reference evidence="3 4" key="1">
    <citation type="submission" date="2024-02" db="EMBL/GenBank/DDBJ databases">
        <title>Expansion and revision of Xanthobacter and proposal of Roseixanthobacter gen. nov.</title>
        <authorList>
            <person name="Soltysiak M.P.M."/>
            <person name="Jalihal A."/>
            <person name="Ory A."/>
            <person name="Chrisophersen C."/>
            <person name="Lee A.D."/>
            <person name="Boulton J."/>
            <person name="Springer M."/>
        </authorList>
    </citation>
    <scope>NUCLEOTIDE SEQUENCE [LARGE SCALE GENOMIC DNA]</scope>
    <source>
        <strain evidence="3 4">CB5</strain>
    </source>
</reference>
<feature type="domain" description="PRC-barrel" evidence="2">
    <location>
        <begin position="56"/>
        <end position="128"/>
    </location>
</feature>
<organism evidence="3 4">
    <name type="scientific">Xanthobacter aminoxidans</name>
    <dbReference type="NCBI Taxonomy" id="186280"/>
    <lineage>
        <taxon>Bacteria</taxon>
        <taxon>Pseudomonadati</taxon>
        <taxon>Pseudomonadota</taxon>
        <taxon>Alphaproteobacteria</taxon>
        <taxon>Hyphomicrobiales</taxon>
        <taxon>Xanthobacteraceae</taxon>
        <taxon>Xanthobacter</taxon>
    </lineage>
</organism>
<name>A0ABW6ZEQ5_9HYPH</name>
<feature type="chain" id="PRO_5046874177" evidence="1">
    <location>
        <begin position="26"/>
        <end position="156"/>
    </location>
</feature>
<dbReference type="EMBL" id="JBAFUR010000002">
    <property type="protein sequence ID" value="MFG1252094.1"/>
    <property type="molecule type" value="Genomic_DNA"/>
</dbReference>
<evidence type="ECO:0000313" key="4">
    <source>
        <dbReference type="Proteomes" id="UP001604043"/>
    </source>
</evidence>
<dbReference type="Gene3D" id="2.30.30.240">
    <property type="entry name" value="PRC-barrel domain"/>
    <property type="match status" value="1"/>
</dbReference>
<gene>
    <name evidence="3" type="ORF">V5F30_07775</name>
</gene>
<dbReference type="SUPFAM" id="SSF50346">
    <property type="entry name" value="PRC-barrel domain"/>
    <property type="match status" value="1"/>
</dbReference>
<protein>
    <submittedName>
        <fullName evidence="3">PRC-barrel domain-containing protein</fullName>
    </submittedName>
</protein>
<keyword evidence="4" id="KW-1185">Reference proteome</keyword>